<gene>
    <name evidence="1" type="ORF">P12002L_0039</name>
</gene>
<dbReference type="EMBL" id="KR136259">
    <property type="protein sequence ID" value="AKG94213.1"/>
    <property type="molecule type" value="Genomic_DNA"/>
</dbReference>
<evidence type="ECO:0000313" key="1">
    <source>
        <dbReference type="EMBL" id="AKG94213.1"/>
    </source>
</evidence>
<protein>
    <submittedName>
        <fullName evidence="1">Uncharacterized protein</fullName>
    </submittedName>
</protein>
<name>A0A0F7IJU6_9CAUD</name>
<dbReference type="RefSeq" id="YP_009209699.1">
    <property type="nucleotide sequence ID" value="NC_028924.1"/>
</dbReference>
<dbReference type="Proteomes" id="UP000204415">
    <property type="component" value="Segment"/>
</dbReference>
<proteinExistence type="predicted"/>
<dbReference type="KEGG" id="vg:26636118"/>
<accession>A0A0F7IJU6</accession>
<sequence length="57" mass="6599">MSPNLKSIFILIFQINLPSLKKEEKGFVFIIKFCALKSHQTYNTLYSSLLVPHNETI</sequence>
<reference evidence="1 2" key="1">
    <citation type="journal article" date="2015" name="Stand. Genomic Sci.">
        <title>Complete genome sequences of bacteriophages P12002L and P12002S, two lytic phages that infect a marine Polaribacter strain.</title>
        <authorList>
            <person name="Kang I."/>
            <person name="Jang H."/>
            <person name="Cho J.-C."/>
        </authorList>
    </citation>
    <scope>NUCLEOTIDE SEQUENCE [LARGE SCALE GENOMIC DNA]</scope>
</reference>
<evidence type="ECO:0000313" key="2">
    <source>
        <dbReference type="Proteomes" id="UP000204415"/>
    </source>
</evidence>
<organism evidence="1 2">
    <name type="scientific">Polaribacter phage P12002L</name>
    <dbReference type="NCBI Taxonomy" id="1647386"/>
    <lineage>
        <taxon>Viruses</taxon>
        <taxon>Duplodnaviria</taxon>
        <taxon>Heunggongvirae</taxon>
        <taxon>Uroviricota</taxon>
        <taxon>Caudoviricetes</taxon>
        <taxon>Incheonvirus</taxon>
        <taxon>Incheonvirus P12002L</taxon>
    </lineage>
</organism>
<keyword evidence="2" id="KW-1185">Reference proteome</keyword>
<dbReference type="GeneID" id="26636118"/>